<keyword evidence="3" id="KW-1185">Reference proteome</keyword>
<dbReference type="EMBL" id="JAGMUV010000004">
    <property type="protein sequence ID" value="KAH7161353.1"/>
    <property type="molecule type" value="Genomic_DNA"/>
</dbReference>
<evidence type="ECO:0000313" key="3">
    <source>
        <dbReference type="Proteomes" id="UP000738349"/>
    </source>
</evidence>
<feature type="region of interest" description="Disordered" evidence="1">
    <location>
        <begin position="204"/>
        <end position="228"/>
    </location>
</feature>
<proteinExistence type="predicted"/>
<dbReference type="Proteomes" id="UP000738349">
    <property type="component" value="Unassembled WGS sequence"/>
</dbReference>
<evidence type="ECO:0000313" key="2">
    <source>
        <dbReference type="EMBL" id="KAH7161353.1"/>
    </source>
</evidence>
<evidence type="ECO:0000256" key="1">
    <source>
        <dbReference type="SAM" id="MobiDB-lite"/>
    </source>
</evidence>
<name>A0A9P9FH06_9HYPO</name>
<sequence length="228" mass="25642">MLLELIAPAMAVSNTIICTTASSQHRIFHSAVNKNRFSRYTVNQSIRLNHFLLISHRFLIPRPGFQPAGIHKHGDILMQMAARLLTHSHAHQYAPPPVRPVAPRSSFLRLRLSRSIGERWRRLLTQREPSPERIQVPGDLDRILARRRQEVAVQGSQPAPPHRPCLIEEPAFTAIASGGENQSDKSQLLSHEKHKVYRESSVHVRPGGTSSLQSSCHPPFIPSIGIHH</sequence>
<accession>A0A9P9FH06</accession>
<reference evidence="2" key="1">
    <citation type="journal article" date="2021" name="Nat. Commun.">
        <title>Genetic determinants of endophytism in the Arabidopsis root mycobiome.</title>
        <authorList>
            <person name="Mesny F."/>
            <person name="Miyauchi S."/>
            <person name="Thiergart T."/>
            <person name="Pickel B."/>
            <person name="Atanasova L."/>
            <person name="Karlsson M."/>
            <person name="Huettel B."/>
            <person name="Barry K.W."/>
            <person name="Haridas S."/>
            <person name="Chen C."/>
            <person name="Bauer D."/>
            <person name="Andreopoulos W."/>
            <person name="Pangilinan J."/>
            <person name="LaButti K."/>
            <person name="Riley R."/>
            <person name="Lipzen A."/>
            <person name="Clum A."/>
            <person name="Drula E."/>
            <person name="Henrissat B."/>
            <person name="Kohler A."/>
            <person name="Grigoriev I.V."/>
            <person name="Martin F.M."/>
            <person name="Hacquard S."/>
        </authorList>
    </citation>
    <scope>NUCLEOTIDE SEQUENCE</scope>
    <source>
        <strain evidence="2">MPI-CAGE-AT-0147</strain>
    </source>
</reference>
<protein>
    <submittedName>
        <fullName evidence="2">Uncharacterized protein</fullName>
    </submittedName>
</protein>
<organism evidence="2 3">
    <name type="scientific">Dactylonectria macrodidyma</name>
    <dbReference type="NCBI Taxonomy" id="307937"/>
    <lineage>
        <taxon>Eukaryota</taxon>
        <taxon>Fungi</taxon>
        <taxon>Dikarya</taxon>
        <taxon>Ascomycota</taxon>
        <taxon>Pezizomycotina</taxon>
        <taxon>Sordariomycetes</taxon>
        <taxon>Hypocreomycetidae</taxon>
        <taxon>Hypocreales</taxon>
        <taxon>Nectriaceae</taxon>
        <taxon>Dactylonectria</taxon>
    </lineage>
</organism>
<dbReference type="AlphaFoldDB" id="A0A9P9FH06"/>
<gene>
    <name evidence="2" type="ORF">EDB81DRAFT_784541</name>
</gene>
<comment type="caution">
    <text evidence="2">The sequence shown here is derived from an EMBL/GenBank/DDBJ whole genome shotgun (WGS) entry which is preliminary data.</text>
</comment>